<evidence type="ECO:0008006" key="5">
    <source>
        <dbReference type="Google" id="ProtNLM"/>
    </source>
</evidence>
<feature type="region of interest" description="Disordered" evidence="1">
    <location>
        <begin position="66"/>
        <end position="110"/>
    </location>
</feature>
<accession>A0A423VK70</accession>
<dbReference type="OrthoDB" id="70316at2759"/>
<evidence type="ECO:0000256" key="1">
    <source>
        <dbReference type="SAM" id="MobiDB-lite"/>
    </source>
</evidence>
<evidence type="ECO:0000313" key="4">
    <source>
        <dbReference type="Proteomes" id="UP000285146"/>
    </source>
</evidence>
<reference evidence="3 4" key="1">
    <citation type="submission" date="2015-09" db="EMBL/GenBank/DDBJ databases">
        <title>Host preference determinants of Valsa canker pathogens revealed by comparative genomics.</title>
        <authorList>
            <person name="Yin Z."/>
            <person name="Huang L."/>
        </authorList>
    </citation>
    <scope>NUCLEOTIDE SEQUENCE [LARGE SCALE GENOMIC DNA]</scope>
    <source>
        <strain evidence="3 4">SXYLt</strain>
    </source>
</reference>
<dbReference type="STRING" id="1230097.A0A423VK70"/>
<evidence type="ECO:0000256" key="2">
    <source>
        <dbReference type="SAM" id="SignalP"/>
    </source>
</evidence>
<dbReference type="AlphaFoldDB" id="A0A423VK70"/>
<organism evidence="3 4">
    <name type="scientific">Cytospora leucostoma</name>
    <dbReference type="NCBI Taxonomy" id="1230097"/>
    <lineage>
        <taxon>Eukaryota</taxon>
        <taxon>Fungi</taxon>
        <taxon>Dikarya</taxon>
        <taxon>Ascomycota</taxon>
        <taxon>Pezizomycotina</taxon>
        <taxon>Sordariomycetes</taxon>
        <taxon>Sordariomycetidae</taxon>
        <taxon>Diaporthales</taxon>
        <taxon>Cytosporaceae</taxon>
        <taxon>Cytospora</taxon>
    </lineage>
</organism>
<keyword evidence="4" id="KW-1185">Reference proteome</keyword>
<sequence>MGYNILALMSLAVGATAQTTTAGAYQQCEVPKSLLRSPQLTPVFFKSGSPYYAQCYPGGATSTTAASTISGSTTSPTSTTPSNSSTTTLSTSQPTTTLSTSTTVATVTGSETTTPTLASDWYWIRGVETPYYHSYLQTLPTATPGTALLDSYETAGQYNIIDGQLVYNTGSGTTDDALYLHVEDPTDKTQRALATWFNTTENTYGSFAFSGDTVTWTDPDVTRPNTAAFYVCPGNSTTGENALFVNTGAYLYDTPSGCYDVDIHSYGASTATL</sequence>
<evidence type="ECO:0000313" key="3">
    <source>
        <dbReference type="EMBL" id="ROV91393.1"/>
    </source>
</evidence>
<comment type="caution">
    <text evidence="3">The sequence shown here is derived from an EMBL/GenBank/DDBJ whole genome shotgun (WGS) entry which is preliminary data.</text>
</comment>
<protein>
    <recommendedName>
        <fullName evidence="5">Ig-like domain-containing protein</fullName>
    </recommendedName>
</protein>
<dbReference type="Proteomes" id="UP000285146">
    <property type="component" value="Unassembled WGS sequence"/>
</dbReference>
<keyword evidence="2" id="KW-0732">Signal</keyword>
<proteinExistence type="predicted"/>
<gene>
    <name evidence="3" type="ORF">VPNG_09974</name>
</gene>
<name>A0A423VK70_9PEZI</name>
<dbReference type="EMBL" id="LKEB01000091">
    <property type="protein sequence ID" value="ROV91393.1"/>
    <property type="molecule type" value="Genomic_DNA"/>
</dbReference>
<feature type="signal peptide" evidence="2">
    <location>
        <begin position="1"/>
        <end position="17"/>
    </location>
</feature>
<dbReference type="InParanoid" id="A0A423VK70"/>
<feature type="chain" id="PRO_5019290348" description="Ig-like domain-containing protein" evidence="2">
    <location>
        <begin position="18"/>
        <end position="273"/>
    </location>
</feature>